<reference evidence="2" key="1">
    <citation type="journal article" date="2021" name="PeerJ">
        <title>Extensive microbial diversity within the chicken gut microbiome revealed by metagenomics and culture.</title>
        <authorList>
            <person name="Gilroy R."/>
            <person name="Ravi A."/>
            <person name="Getino M."/>
            <person name="Pursley I."/>
            <person name="Horton D.L."/>
            <person name="Alikhan N.F."/>
            <person name="Baker D."/>
            <person name="Gharbi K."/>
            <person name="Hall N."/>
            <person name="Watson M."/>
            <person name="Adriaenssens E.M."/>
            <person name="Foster-Nyarko E."/>
            <person name="Jarju S."/>
            <person name="Secka A."/>
            <person name="Antonio M."/>
            <person name="Oren A."/>
            <person name="Chaudhuri R.R."/>
            <person name="La Ragione R."/>
            <person name="Hildebrand F."/>
            <person name="Pallen M.J."/>
        </authorList>
    </citation>
    <scope>NUCLEOTIDE SEQUENCE</scope>
    <source>
        <strain evidence="2">ChiBcec8-14828</strain>
    </source>
</reference>
<comment type="caution">
    <text evidence="2">The sequence shown here is derived from an EMBL/GenBank/DDBJ whole genome shotgun (WGS) entry which is preliminary data.</text>
</comment>
<accession>A0A9D2M3Z0</accession>
<dbReference type="EMBL" id="DWYA01000071">
    <property type="protein sequence ID" value="HJB40389.1"/>
    <property type="molecule type" value="Genomic_DNA"/>
</dbReference>
<feature type="transmembrane region" description="Helical" evidence="1">
    <location>
        <begin position="93"/>
        <end position="114"/>
    </location>
</feature>
<protein>
    <submittedName>
        <fullName evidence="2">Uncharacterized protein</fullName>
    </submittedName>
</protein>
<feature type="transmembrane region" description="Helical" evidence="1">
    <location>
        <begin position="6"/>
        <end position="24"/>
    </location>
</feature>
<sequence length="117" mass="12893">MLLESASIFALLLCVIIIFVRSGYKKAALGVAPLLLVPAAHMLAYPVTLWISRFTLFPRNIMIAFADIGAVLISGIMIHQFGAKMNSSKGKKLYMVLVSGYNIILACILVYRILMMN</sequence>
<feature type="transmembrane region" description="Helical" evidence="1">
    <location>
        <begin position="31"/>
        <end position="51"/>
    </location>
</feature>
<keyword evidence="1" id="KW-0472">Membrane</keyword>
<keyword evidence="1" id="KW-0812">Transmembrane</keyword>
<reference evidence="2" key="2">
    <citation type="submission" date="2021-04" db="EMBL/GenBank/DDBJ databases">
        <authorList>
            <person name="Gilroy R."/>
        </authorList>
    </citation>
    <scope>NUCLEOTIDE SEQUENCE</scope>
    <source>
        <strain evidence="2">ChiBcec8-14828</strain>
    </source>
</reference>
<name>A0A9D2M3Z0_9FIRM</name>
<dbReference type="Proteomes" id="UP000824209">
    <property type="component" value="Unassembled WGS sequence"/>
</dbReference>
<keyword evidence="1" id="KW-1133">Transmembrane helix</keyword>
<organism evidence="2 3">
    <name type="scientific">Candidatus Ruthenibacterium avium</name>
    <dbReference type="NCBI Taxonomy" id="2838751"/>
    <lineage>
        <taxon>Bacteria</taxon>
        <taxon>Bacillati</taxon>
        <taxon>Bacillota</taxon>
        <taxon>Clostridia</taxon>
        <taxon>Eubacteriales</taxon>
        <taxon>Oscillospiraceae</taxon>
        <taxon>Ruthenibacterium</taxon>
    </lineage>
</organism>
<feature type="transmembrane region" description="Helical" evidence="1">
    <location>
        <begin position="63"/>
        <end position="81"/>
    </location>
</feature>
<evidence type="ECO:0000313" key="2">
    <source>
        <dbReference type="EMBL" id="HJB40389.1"/>
    </source>
</evidence>
<evidence type="ECO:0000313" key="3">
    <source>
        <dbReference type="Proteomes" id="UP000824209"/>
    </source>
</evidence>
<dbReference type="AlphaFoldDB" id="A0A9D2M3Z0"/>
<gene>
    <name evidence="2" type="ORF">H9943_08355</name>
</gene>
<evidence type="ECO:0000256" key="1">
    <source>
        <dbReference type="SAM" id="Phobius"/>
    </source>
</evidence>
<proteinExistence type="predicted"/>